<dbReference type="InterPro" id="IPR002194">
    <property type="entry name" value="Chaperonin_TCP-1_CS"/>
</dbReference>
<evidence type="ECO:0000256" key="8">
    <source>
        <dbReference type="ARBA" id="ARBA00023134"/>
    </source>
</evidence>
<dbReference type="InterPro" id="IPR027413">
    <property type="entry name" value="GROEL-like_equatorial_sf"/>
</dbReference>
<comment type="similarity">
    <text evidence="2">Belongs to the small GTPase superfamily. Rab family.</text>
</comment>
<evidence type="ECO:0000256" key="10">
    <source>
        <dbReference type="ARBA" id="ARBA00023288"/>
    </source>
</evidence>
<protein>
    <recommendedName>
        <fullName evidence="4">T-complex protein 1 subunit gamma</fullName>
    </recommendedName>
    <alternativeName>
        <fullName evidence="11">CCT-gamma</fullName>
    </alternativeName>
</protein>
<dbReference type="InterPro" id="IPR057289">
    <property type="entry name" value="Rab1/Ypt1"/>
</dbReference>
<name>A0A7J6M4X0_PEROL</name>
<comment type="subcellular location">
    <subcellularLocation>
        <location evidence="1">Cytoplasm</location>
    </subcellularLocation>
</comment>
<keyword evidence="7" id="KW-0067">ATP-binding</keyword>
<dbReference type="Pfam" id="PF00118">
    <property type="entry name" value="Cpn60_TCP1"/>
    <property type="match status" value="1"/>
</dbReference>
<sequence length="1653" mass="185333">MSYPQMAPMGGGRQPVLILNPSAKRDSGRRAQLSNINAGKAIASIVRSTLGPKAMLKMLLDPMGGIVLTNDGHAILREIDVTHPGAKTMMELSRSQDEEVGDGTTSVMILAGEMLSAAEPLLDPSRKIHPTKIVAGYMKALEDINKFLPEIAENIDPNDQDQLLRTVRASIDTKFANRWGSMISELALKAAQVVKIDRPGSQPEIDLKRYAKVEKIPGGDLSMCRVLDGVMLNKDVTNGRMRRFIRNPRIVLLDCTLEYKKGESETSVEVTKEADWAALLRQEEEEVQKICDHILAVKPDLVITEKGVSDLAQHFLMKQNVSVIRRVKKTDNNRIARICGATIATRAEELTEAHVGTGCGTFKVQKVGDEWYTFLVDCKEPKACSVVLRGGSKDVLNEIERNLQDAFCVARNILIDPRLLPGGGAAEMALAARLNEQSKLVEGVTQFPYKAVASALEVIPRTLAANCGIDVVRVLTDLRSRHSKGEYWWGIDGNTGEVVDVRKEGIVDSYLVKQQTFKASIENAGMILRIDDIVSGISHHDKAGAAAAAAAGAALRATKYLKESVEKETSSEDDRVGATMVTADGHVPRMVDKPPRVGMPVNRPCSSGSTTPRSTSTFVSLGGRNGPEEDNTESAVEVKLTAMRKRFAIPPSPRRLEREASGATARSRNLIRGVAEDSLRESEVSLLRTAQSVRMLPLRSPREDVSALADRRPGRPLPPRVAPPPFTMRDLSIYERRCEGKFSGGWPSDMFHIDEGMVVEVDQRLPGLMTPDFRSRLLLKAARRVHRDGSDREFVQKTLSNLDLDDLAVYLESVSSLNHLLSDEERDELVKKGLDNWDHWKNDGRFGTKESVLDNHTTFGDMLKMVKNIFLRIIVSSTEQRSKLTVDLASVVSRDFAPGSSVYKQMVSKMQGQRSLRPQVESPRYRDLVESLEKRVKESREGLSLCTALSRAGGISSDDYAMMVAIHDRLHGQIRRKQCGLAGFAMAGVLSAAIYYQDYVLHPLLPYLLGQVALSVVSTSWTGNMASPPSGMSPEKRGDFYLRNVPDRWKQYDPEHPPYKFFPGRTRAQTRQWSGVMFFVTIAVAYIAYQLNEKRQAKLEKFFAEREHEFLLPVHREAIYLQEEAIRDHLKVFGAHHKVIDMNRDSAVDFIFLGQRRESATVERTDRHVEVVRNLHRSRRIHLAADGSPSVPQVFIDGCNIGDANSLQDLDDRGLLAMLLRRELCPSCLAKRSRTTLPYHCRKCNIEMKEYMPGYQTIEEAMEAIESAERYTRSTRSEVSECEPEAEALPDSDDTYTESYISTIGVDFKIRTIELDGKTIKLQIWDTAGQERFRTITSSYYRGAHGIIIVYDVTDRESFNNVKHWVQEIDKYATENVSKLLVGNKTDLTSKKVVTYDEGKELADQLGIPFLETSAKNSHNVEQAFIEMSREIKARVKTAPQPSRAGAGGPARLRYPLLTKRHVKLHGWYHNDPWGKLNSFAYFASSKRTVRRSTIQFLLKNRELSRFCELIMMCDPSVVHELNLTGPYSLFVPHNNAFDRVKGGYEHVKATIEANPDKGRDFIRNHSIRGNIILNRMIKRPENRPMFTLSQTPIRVERTKRATECSPAEYHLLSVHKDGSAADTLPCRMLRWDIRCCNGLLHVIDGPLFVFEG</sequence>
<dbReference type="SMART" id="SM00554">
    <property type="entry name" value="FAS1"/>
    <property type="match status" value="1"/>
</dbReference>
<keyword evidence="6" id="KW-0547">Nucleotide-binding</keyword>
<organism evidence="14 15">
    <name type="scientific">Perkinsus olseni</name>
    <name type="common">Perkinsus atlanticus</name>
    <dbReference type="NCBI Taxonomy" id="32597"/>
    <lineage>
        <taxon>Eukaryota</taxon>
        <taxon>Sar</taxon>
        <taxon>Alveolata</taxon>
        <taxon>Perkinsozoa</taxon>
        <taxon>Perkinsea</taxon>
        <taxon>Perkinsida</taxon>
        <taxon>Perkinsidae</taxon>
        <taxon>Perkinsus</taxon>
    </lineage>
</organism>
<dbReference type="GO" id="GO:0003924">
    <property type="term" value="F:GTPase activity"/>
    <property type="evidence" value="ECO:0007669"/>
    <property type="project" value="InterPro"/>
</dbReference>
<dbReference type="InterPro" id="IPR017998">
    <property type="entry name" value="Chaperone_TCP-1"/>
</dbReference>
<dbReference type="NCBIfam" id="NF041082">
    <property type="entry name" value="thermosome_alpha"/>
    <property type="match status" value="1"/>
</dbReference>
<dbReference type="Pfam" id="PF00071">
    <property type="entry name" value="Ras"/>
    <property type="match status" value="1"/>
</dbReference>
<keyword evidence="9" id="KW-0143">Chaperone</keyword>
<keyword evidence="8" id="KW-0342">GTP-binding</keyword>
<evidence type="ECO:0000256" key="9">
    <source>
        <dbReference type="ARBA" id="ARBA00023186"/>
    </source>
</evidence>
<evidence type="ECO:0000256" key="4">
    <source>
        <dbReference type="ARBA" id="ARBA00017187"/>
    </source>
</evidence>
<dbReference type="GO" id="GO:0005832">
    <property type="term" value="C:chaperonin-containing T-complex"/>
    <property type="evidence" value="ECO:0007669"/>
    <property type="project" value="UniProtKB-ARBA"/>
</dbReference>
<dbReference type="PROSITE" id="PS00751">
    <property type="entry name" value="TCP1_2"/>
    <property type="match status" value="1"/>
</dbReference>
<dbReference type="PROSITE" id="PS51419">
    <property type="entry name" value="RAB"/>
    <property type="match status" value="1"/>
</dbReference>
<dbReference type="InterPro" id="IPR000782">
    <property type="entry name" value="FAS1_domain"/>
</dbReference>
<dbReference type="InterPro" id="IPR005225">
    <property type="entry name" value="Small_GTP-bd"/>
</dbReference>
<evidence type="ECO:0000256" key="2">
    <source>
        <dbReference type="ARBA" id="ARBA00006270"/>
    </source>
</evidence>
<keyword evidence="5" id="KW-0963">Cytoplasm</keyword>
<dbReference type="Proteomes" id="UP000572268">
    <property type="component" value="Unassembled WGS sequence"/>
</dbReference>
<evidence type="ECO:0000256" key="3">
    <source>
        <dbReference type="ARBA" id="ARBA00008020"/>
    </source>
</evidence>
<evidence type="ECO:0000259" key="13">
    <source>
        <dbReference type="PROSITE" id="PS50213"/>
    </source>
</evidence>
<feature type="region of interest" description="Disordered" evidence="12">
    <location>
        <begin position="587"/>
        <end position="634"/>
    </location>
</feature>
<dbReference type="FunFam" id="3.40.50.300:FF:001447">
    <property type="entry name" value="Ras-related protein Rab-1B"/>
    <property type="match status" value="1"/>
</dbReference>
<dbReference type="InterPro" id="IPR053374">
    <property type="entry name" value="TCP-1_chaperonin"/>
</dbReference>
<dbReference type="SMART" id="SM00174">
    <property type="entry name" value="RHO"/>
    <property type="match status" value="1"/>
</dbReference>
<evidence type="ECO:0000313" key="15">
    <source>
        <dbReference type="Proteomes" id="UP000572268"/>
    </source>
</evidence>
<dbReference type="PROSITE" id="PS00995">
    <property type="entry name" value="TCP1_3"/>
    <property type="match status" value="1"/>
</dbReference>
<dbReference type="SUPFAM" id="SSF52029">
    <property type="entry name" value="GroEL apical domain-like"/>
    <property type="match status" value="1"/>
</dbReference>
<dbReference type="CDD" id="cd01869">
    <property type="entry name" value="Rab1_Ypt1"/>
    <property type="match status" value="1"/>
</dbReference>
<dbReference type="FunFam" id="3.50.7.10:FF:000005">
    <property type="entry name" value="T-complex protein 1 subunit gamma"/>
    <property type="match status" value="1"/>
</dbReference>
<dbReference type="Gene3D" id="3.30.260.10">
    <property type="entry name" value="TCP-1-like chaperonin intermediate domain"/>
    <property type="match status" value="1"/>
</dbReference>
<dbReference type="InterPro" id="IPR027417">
    <property type="entry name" value="P-loop_NTPase"/>
</dbReference>
<dbReference type="Gene3D" id="2.30.180.10">
    <property type="entry name" value="FAS1 domain"/>
    <property type="match status" value="1"/>
</dbReference>
<dbReference type="SUPFAM" id="SSF82153">
    <property type="entry name" value="FAS1 domain"/>
    <property type="match status" value="1"/>
</dbReference>
<dbReference type="Pfam" id="PF02469">
    <property type="entry name" value="Fasciclin"/>
    <property type="match status" value="1"/>
</dbReference>
<dbReference type="SUPFAM" id="SSF52540">
    <property type="entry name" value="P-loop containing nucleoside triphosphate hydrolases"/>
    <property type="match status" value="1"/>
</dbReference>
<comment type="similarity">
    <text evidence="3">Belongs to the TCP-1 chaperonin family.</text>
</comment>
<evidence type="ECO:0000256" key="6">
    <source>
        <dbReference type="ARBA" id="ARBA00022741"/>
    </source>
</evidence>
<dbReference type="InterPro" id="IPR054827">
    <property type="entry name" value="thermosome_alpha"/>
</dbReference>
<keyword evidence="10" id="KW-0449">Lipoprotein</keyword>
<evidence type="ECO:0000256" key="7">
    <source>
        <dbReference type="ARBA" id="ARBA00022840"/>
    </source>
</evidence>
<dbReference type="FunFam" id="1.10.560.10:FF:000085">
    <property type="entry name" value="T-complex protein 1 subunit gamma"/>
    <property type="match status" value="1"/>
</dbReference>
<dbReference type="InterPro" id="IPR027410">
    <property type="entry name" value="TCP-1-like_intermed_sf"/>
</dbReference>
<dbReference type="Gene3D" id="1.10.560.10">
    <property type="entry name" value="GroEL-like equatorial domain"/>
    <property type="match status" value="1"/>
</dbReference>
<dbReference type="SMART" id="SM00173">
    <property type="entry name" value="RAS"/>
    <property type="match status" value="1"/>
</dbReference>
<dbReference type="PROSITE" id="PS50213">
    <property type="entry name" value="FAS1"/>
    <property type="match status" value="1"/>
</dbReference>
<dbReference type="PROSITE" id="PS00750">
    <property type="entry name" value="TCP1_1"/>
    <property type="match status" value="1"/>
</dbReference>
<evidence type="ECO:0000256" key="1">
    <source>
        <dbReference type="ARBA" id="ARBA00004496"/>
    </source>
</evidence>
<dbReference type="NCBIfam" id="TIGR02344">
    <property type="entry name" value="chap_CCT_gamma"/>
    <property type="match status" value="1"/>
</dbReference>
<evidence type="ECO:0000256" key="12">
    <source>
        <dbReference type="SAM" id="MobiDB-lite"/>
    </source>
</evidence>
<dbReference type="InterPro" id="IPR012719">
    <property type="entry name" value="Chap_CCT_gamma"/>
</dbReference>
<dbReference type="CDD" id="cd03337">
    <property type="entry name" value="TCP1_gamma"/>
    <property type="match status" value="1"/>
</dbReference>
<dbReference type="InterPro" id="IPR036378">
    <property type="entry name" value="FAS1_dom_sf"/>
</dbReference>
<dbReference type="PRINTS" id="PR00449">
    <property type="entry name" value="RASTRNSFRMNG"/>
</dbReference>
<evidence type="ECO:0000256" key="11">
    <source>
        <dbReference type="ARBA" id="ARBA00031286"/>
    </source>
</evidence>
<dbReference type="PROSITE" id="PS51420">
    <property type="entry name" value="RHO"/>
    <property type="match status" value="1"/>
</dbReference>
<dbReference type="Gene3D" id="3.50.7.10">
    <property type="entry name" value="GroEL"/>
    <property type="match status" value="1"/>
</dbReference>
<dbReference type="GO" id="GO:0140662">
    <property type="term" value="F:ATP-dependent protein folding chaperone"/>
    <property type="evidence" value="ECO:0007669"/>
    <property type="project" value="InterPro"/>
</dbReference>
<dbReference type="NCBIfam" id="TIGR00231">
    <property type="entry name" value="small_GTP"/>
    <property type="match status" value="1"/>
</dbReference>
<dbReference type="InterPro" id="IPR002423">
    <property type="entry name" value="Cpn60/GroEL/TCP-1"/>
</dbReference>
<gene>
    <name evidence="14" type="primary">CCT3</name>
    <name evidence="14" type="ORF">FOL46_003017</name>
</gene>
<evidence type="ECO:0000256" key="5">
    <source>
        <dbReference type="ARBA" id="ARBA00022490"/>
    </source>
</evidence>
<dbReference type="InterPro" id="IPR001806">
    <property type="entry name" value="Small_GTPase"/>
</dbReference>
<comment type="caution">
    <text evidence="14">The sequence shown here is derived from an EMBL/GenBank/DDBJ whole genome shotgun (WGS) entry which is preliminary data.</text>
</comment>
<reference evidence="14 15" key="1">
    <citation type="submission" date="2020-04" db="EMBL/GenBank/DDBJ databases">
        <title>Perkinsus olseni comparative genomics.</title>
        <authorList>
            <person name="Bogema D.R."/>
        </authorList>
    </citation>
    <scope>NUCLEOTIDE SEQUENCE [LARGE SCALE GENOMIC DNA]</scope>
    <source>
        <strain evidence="14">ATCC PRA-31</strain>
    </source>
</reference>
<evidence type="ECO:0000313" key="14">
    <source>
        <dbReference type="EMBL" id="KAF4666589.1"/>
    </source>
</evidence>
<dbReference type="PROSITE" id="PS51417">
    <property type="entry name" value="ARF"/>
    <property type="match status" value="1"/>
</dbReference>
<dbReference type="SMART" id="SM00175">
    <property type="entry name" value="RAB"/>
    <property type="match status" value="1"/>
</dbReference>
<dbReference type="PROSITE" id="PS51421">
    <property type="entry name" value="RAS"/>
    <property type="match status" value="1"/>
</dbReference>
<dbReference type="GO" id="GO:0051082">
    <property type="term" value="F:unfolded protein binding"/>
    <property type="evidence" value="ECO:0007669"/>
    <property type="project" value="InterPro"/>
</dbReference>
<feature type="compositionally biased region" description="Low complexity" evidence="12">
    <location>
        <begin position="606"/>
        <end position="617"/>
    </location>
</feature>
<dbReference type="GO" id="GO:0005524">
    <property type="term" value="F:ATP binding"/>
    <property type="evidence" value="ECO:0007669"/>
    <property type="project" value="UniProtKB-KW"/>
</dbReference>
<feature type="compositionally biased region" description="Pro residues" evidence="12">
    <location>
        <begin position="715"/>
        <end position="724"/>
    </location>
</feature>
<dbReference type="Gene3D" id="3.40.50.300">
    <property type="entry name" value="P-loop containing nucleotide triphosphate hydrolases"/>
    <property type="match status" value="1"/>
</dbReference>
<dbReference type="EMBL" id="JABANN010000201">
    <property type="protein sequence ID" value="KAF4666589.1"/>
    <property type="molecule type" value="Genomic_DNA"/>
</dbReference>
<feature type="region of interest" description="Disordered" evidence="12">
    <location>
        <begin position="704"/>
        <end position="724"/>
    </location>
</feature>
<dbReference type="GO" id="GO:0016887">
    <property type="term" value="F:ATP hydrolysis activity"/>
    <property type="evidence" value="ECO:0007669"/>
    <property type="project" value="InterPro"/>
</dbReference>
<proteinExistence type="inferred from homology"/>
<dbReference type="SUPFAM" id="SSF54849">
    <property type="entry name" value="GroEL-intermediate domain like"/>
    <property type="match status" value="1"/>
</dbReference>
<dbReference type="InterPro" id="IPR027409">
    <property type="entry name" value="GroEL-like_apical_dom_sf"/>
</dbReference>
<dbReference type="SMART" id="SM00176">
    <property type="entry name" value="RAN"/>
    <property type="match status" value="1"/>
</dbReference>
<dbReference type="GO" id="GO:0005525">
    <property type="term" value="F:GTP binding"/>
    <property type="evidence" value="ECO:0007669"/>
    <property type="project" value="UniProtKB-KW"/>
</dbReference>
<dbReference type="PANTHER" id="PTHR11353">
    <property type="entry name" value="CHAPERONIN"/>
    <property type="match status" value="1"/>
</dbReference>
<dbReference type="SUPFAM" id="SSF48592">
    <property type="entry name" value="GroEL equatorial domain-like"/>
    <property type="match status" value="1"/>
</dbReference>
<feature type="domain" description="FAS1" evidence="13">
    <location>
        <begin position="1491"/>
        <end position="1648"/>
    </location>
</feature>
<accession>A0A7J6M4X0</accession>
<dbReference type="NCBIfam" id="NF041083">
    <property type="entry name" value="thermosome_beta"/>
    <property type="match status" value="1"/>
</dbReference>
<feature type="compositionally biased region" description="Basic and acidic residues" evidence="12">
    <location>
        <begin position="704"/>
        <end position="713"/>
    </location>
</feature>